<feature type="domain" description="DDT" evidence="9">
    <location>
        <begin position="180"/>
        <end position="240"/>
    </location>
</feature>
<dbReference type="SMART" id="SM00249">
    <property type="entry name" value="PHD"/>
    <property type="match status" value="2"/>
</dbReference>
<keyword evidence="5" id="KW-0539">Nucleus</keyword>
<dbReference type="Pfam" id="PF00628">
    <property type="entry name" value="PHD"/>
    <property type="match status" value="1"/>
</dbReference>
<feature type="region of interest" description="Disordered" evidence="7">
    <location>
        <begin position="92"/>
        <end position="113"/>
    </location>
</feature>
<dbReference type="SUPFAM" id="SSF57903">
    <property type="entry name" value="FYVE/PHD zinc finger"/>
    <property type="match status" value="3"/>
</dbReference>
<dbReference type="PROSITE" id="PS01359">
    <property type="entry name" value="ZF_PHD_1"/>
    <property type="match status" value="1"/>
</dbReference>
<comment type="subcellular location">
    <subcellularLocation>
        <location evidence="1">Nucleus</location>
    </subcellularLocation>
</comment>
<evidence type="ECO:0000256" key="1">
    <source>
        <dbReference type="ARBA" id="ARBA00004123"/>
    </source>
</evidence>
<dbReference type="PROSITE" id="PS50827">
    <property type="entry name" value="DDT"/>
    <property type="match status" value="1"/>
</dbReference>
<keyword evidence="3 6" id="KW-0863">Zinc-finger</keyword>
<comment type="caution">
    <text evidence="10">The sequence shown here is derived from an EMBL/GenBank/DDBJ whole genome shotgun (WGS) entry which is preliminary data.</text>
</comment>
<dbReference type="STRING" id="29655.A0A0K9P396"/>
<dbReference type="PROSITE" id="PS50016">
    <property type="entry name" value="ZF_PHD_2"/>
    <property type="match status" value="1"/>
</dbReference>
<reference evidence="11" key="1">
    <citation type="journal article" date="2016" name="Nature">
        <title>The genome of the seagrass Zostera marina reveals angiosperm adaptation to the sea.</title>
        <authorList>
            <person name="Olsen J.L."/>
            <person name="Rouze P."/>
            <person name="Verhelst B."/>
            <person name="Lin Y.-C."/>
            <person name="Bayer T."/>
            <person name="Collen J."/>
            <person name="Dattolo E."/>
            <person name="De Paoli E."/>
            <person name="Dittami S."/>
            <person name="Maumus F."/>
            <person name="Michel G."/>
            <person name="Kersting A."/>
            <person name="Lauritano C."/>
            <person name="Lohaus R."/>
            <person name="Toepel M."/>
            <person name="Tonon T."/>
            <person name="Vanneste K."/>
            <person name="Amirebrahimi M."/>
            <person name="Brakel J."/>
            <person name="Bostroem C."/>
            <person name="Chovatia M."/>
            <person name="Grimwood J."/>
            <person name="Jenkins J.W."/>
            <person name="Jueterbock A."/>
            <person name="Mraz A."/>
            <person name="Stam W.T."/>
            <person name="Tice H."/>
            <person name="Bornberg-Bauer E."/>
            <person name="Green P.J."/>
            <person name="Pearson G.A."/>
            <person name="Procaccini G."/>
            <person name="Duarte C.M."/>
            <person name="Schmutz J."/>
            <person name="Reusch T.B.H."/>
            <person name="Van de Peer Y."/>
        </authorList>
    </citation>
    <scope>NUCLEOTIDE SEQUENCE [LARGE SCALE GENOMIC DNA]</scope>
    <source>
        <strain evidence="11">cv. Finnish</strain>
    </source>
</reference>
<dbReference type="InterPro" id="IPR019787">
    <property type="entry name" value="Znf_PHD-finger"/>
</dbReference>
<dbReference type="EMBL" id="LFYR01001233">
    <property type="protein sequence ID" value="KMZ63464.1"/>
    <property type="molecule type" value="Genomic_DNA"/>
</dbReference>
<protein>
    <submittedName>
        <fullName evidence="10">Uncharacterized protein</fullName>
    </submittedName>
</protein>
<dbReference type="CDD" id="cd15489">
    <property type="entry name" value="PHD_SF"/>
    <property type="match status" value="1"/>
</dbReference>
<evidence type="ECO:0000313" key="10">
    <source>
        <dbReference type="EMBL" id="KMZ63464.1"/>
    </source>
</evidence>
<keyword evidence="11" id="KW-1185">Reference proteome</keyword>
<dbReference type="OMA" id="LEANMDN"/>
<dbReference type="InterPro" id="IPR018501">
    <property type="entry name" value="DDT_dom"/>
</dbReference>
<sequence length="1724" mass="194314">MLGKRRGSGTRRSPRHAVENSVCIDDSGAGDNAGVEEKDVEKNRIGGGLILDGEMGDENLVENKCDIDSGTAEWRNDSDAEADADLTCVNSNKEQRQPMSKRRCRKEKAKASTPLRRSARQAAILGSPLDSSNDVVESHSSEKLCAFEDDASVDQCSENDFGGGGVLELPPSSENLNLQNLPVSDFFCVYSFLRSFSTFLFLSPFTMEAFVESLSCEFPNSLIDSVHFSILQILKVHLEHLSEEGNQFASNCLRGLNWRLLDTRCWPIYLAEYLLYHSSSMKPCLKLAQLTILNQGYYKLSADIKLDILQFLCDDVVEIDLMRSEIRRRVLNTELDLDNDQNIPYQYSNKDFTPNDLESSPSLSTDRDIVDPNHDECCICKMDGNLICCDGCPAAFHSRCLGVPKESLPEGDWYCPECLMGKVDRSVKPSKAFAAFHGAELLGIDVHGYIFFGCYGYLLVSDSHGVDFYNYYNKGNLNLVIEALMASSCTLYTDIIIAIKKYWSIPDDSACSVYDDCGHNGSNCDTSLICAPLSPVKEDSTIQKSNLKNCAPQGCIDSTLSKFNSLYPESFIENPQSTKIHIDGADSSIRSTIYAKKEELQFEIDEEMKNGRSQMQSKPNGYINSYFFGHISSSIASEITSMSPENNSEGLKNSVEDTSNTTMSSQLSIISKNVLSFDWSVFQKLSLDAHKERCGWCFSCQSSDNKDCLLYIIENKFLESPEYLSVGLCTMDNKKNHMDSVVHSCLVIEDNLQGLLSGPWEDPCYRKHWRKCILEASNIESIKKLLFTLESNVRQIMFSNEWLKPVDRELTVGSACHVLTSFLPISSKKLDGRKVRKRAKKSTSERKKNNVVGADSDIFWWRGGKISRQLFNWKRLPISLTVRCGRQAGCKRIPSIYYPDGSEVAKRKKYIAWRVAVETSKTAEQLITHVKDFHSNIKWNDFKNTQIFSCLAKEYIKQVRPLRNVKIRKKCVEGKQVNYVLDFGKKKNIPDIITKQAIKHDEISNGNKYFWLNETIVPLGLVKAYELKKVEQKNSKLNKKDVYHEVDKYEITKRRKRSDGFSYLFSKALKNESHKCGQCKKDIPKWDSVICEFCGGYFHKKHFTLPKGTTDIMYMCRLCENTRTTKILKSEEKVKVPVNFKANKKGSSSKLTDRQKVNVSKLRSEKLKDKAVVKLKTNGRIKHDKKAKGAASANLMNLPSGKKIPAAKNKAAIKSERLRKMQADKFKDMINVFWCTNTRTPIHPAYWLNGVLWAKKNDCKRGLDFRLTKVLMPLSQTTLPQIEPTCILCREKKYNPNLIYLSCEKCGVWVHGASFGINIESIKRINGFRCHKCRCKCLPVCLYLAGPSQVEPLDKNNSGKAVVDDIDTQKDSKLFIGEYTEQDFLHSDYNLEEQMTEAATVVDIDNAGSRQVEPLDKSNAEKAVIDDIDLQKDSKLISGEYAEQDFMHTDCNLEEEQMTEAATAVDINNAGSRQVEPLDKSNDEKAVIDDINLQKDSKPISGEYAEQDVMHIDCNLEEEQMTEATAMDVNNAGSKHDVPLGKNNTEKTVIVDTDPQEDSKLISEEYAEQDFSHLNSNLEDEMTEATAVDLTDIYLNYDEKTLINEYAEQESQQIHNKESVDCGMMVEETAKIDFLGDNGNSAKYHHSAANAVDDEITHLECLAGNTQLQGPKDLNQGLLQSQCRLLSQVDPSNVASASNSVDASGVFVRLVDDTQHQCPKDFKP</sequence>
<dbReference type="InterPro" id="IPR013083">
    <property type="entry name" value="Znf_RING/FYVE/PHD"/>
</dbReference>
<evidence type="ECO:0000256" key="4">
    <source>
        <dbReference type="ARBA" id="ARBA00022833"/>
    </source>
</evidence>
<dbReference type="InterPro" id="IPR001965">
    <property type="entry name" value="Znf_PHD"/>
</dbReference>
<feature type="domain" description="PHD-type" evidence="8">
    <location>
        <begin position="374"/>
        <end position="421"/>
    </location>
</feature>
<feature type="compositionally biased region" description="Basic residues" evidence="7">
    <location>
        <begin position="99"/>
        <end position="108"/>
    </location>
</feature>
<accession>A0A0K9P396</accession>
<dbReference type="InterPro" id="IPR011011">
    <property type="entry name" value="Znf_FYVE_PHD"/>
</dbReference>
<evidence type="ECO:0000256" key="5">
    <source>
        <dbReference type="ARBA" id="ARBA00023242"/>
    </source>
</evidence>
<keyword evidence="4" id="KW-0862">Zinc</keyword>
<name>A0A0K9P396_ZOSMR</name>
<feature type="region of interest" description="Disordered" evidence="7">
    <location>
        <begin position="1"/>
        <end position="35"/>
    </location>
</feature>
<dbReference type="OrthoDB" id="784962at2759"/>
<evidence type="ECO:0000259" key="9">
    <source>
        <dbReference type="PROSITE" id="PS50827"/>
    </source>
</evidence>
<dbReference type="InterPro" id="IPR056618">
    <property type="entry name" value="Chromo_PTM"/>
</dbReference>
<dbReference type="SMART" id="SM00571">
    <property type="entry name" value="DDT"/>
    <property type="match status" value="1"/>
</dbReference>
<organism evidence="10 11">
    <name type="scientific">Zostera marina</name>
    <name type="common">Eelgrass</name>
    <dbReference type="NCBI Taxonomy" id="29655"/>
    <lineage>
        <taxon>Eukaryota</taxon>
        <taxon>Viridiplantae</taxon>
        <taxon>Streptophyta</taxon>
        <taxon>Embryophyta</taxon>
        <taxon>Tracheophyta</taxon>
        <taxon>Spermatophyta</taxon>
        <taxon>Magnoliopsida</taxon>
        <taxon>Liliopsida</taxon>
        <taxon>Zosteraceae</taxon>
        <taxon>Zostera</taxon>
    </lineage>
</organism>
<evidence type="ECO:0000313" key="11">
    <source>
        <dbReference type="Proteomes" id="UP000036987"/>
    </source>
</evidence>
<dbReference type="Proteomes" id="UP000036987">
    <property type="component" value="Unassembled WGS sequence"/>
</dbReference>
<dbReference type="Pfam" id="PF24294">
    <property type="entry name" value="Chromo_PTM"/>
    <property type="match status" value="1"/>
</dbReference>
<dbReference type="GO" id="GO:0005634">
    <property type="term" value="C:nucleus"/>
    <property type="evidence" value="ECO:0007669"/>
    <property type="project" value="UniProtKB-SubCell"/>
</dbReference>
<keyword evidence="2" id="KW-0479">Metal-binding</keyword>
<evidence type="ECO:0000256" key="7">
    <source>
        <dbReference type="SAM" id="MobiDB-lite"/>
    </source>
</evidence>
<dbReference type="InterPro" id="IPR019786">
    <property type="entry name" value="Zinc_finger_PHD-type_CS"/>
</dbReference>
<gene>
    <name evidence="10" type="ORF">ZOSMA_408G00050</name>
</gene>
<dbReference type="Pfam" id="PF02791">
    <property type="entry name" value="DDT"/>
    <property type="match status" value="1"/>
</dbReference>
<proteinExistence type="predicted"/>
<evidence type="ECO:0000256" key="2">
    <source>
        <dbReference type="ARBA" id="ARBA00022723"/>
    </source>
</evidence>
<evidence type="ECO:0000259" key="8">
    <source>
        <dbReference type="PROSITE" id="PS50016"/>
    </source>
</evidence>
<dbReference type="PANTHER" id="PTHR46508:SF5">
    <property type="entry name" value="PHD-FINGER AND DNA BINDING DOMAIN-CONTAINING PROTEIN"/>
    <property type="match status" value="1"/>
</dbReference>
<evidence type="ECO:0000256" key="6">
    <source>
        <dbReference type="PROSITE-ProRule" id="PRU00146"/>
    </source>
</evidence>
<dbReference type="PANTHER" id="PTHR46508">
    <property type="entry name" value="PHD FINGER FAMILY PROTEIN"/>
    <property type="match status" value="1"/>
</dbReference>
<dbReference type="Gene3D" id="3.30.40.10">
    <property type="entry name" value="Zinc/RING finger domain, C3HC4 (zinc finger)"/>
    <property type="match status" value="1"/>
</dbReference>
<dbReference type="CDD" id="cd15532">
    <property type="entry name" value="PHD2_CHD_II"/>
    <property type="match status" value="1"/>
</dbReference>
<feature type="compositionally biased region" description="Basic residues" evidence="7">
    <location>
        <begin position="1"/>
        <end position="15"/>
    </location>
</feature>
<dbReference type="GO" id="GO:0008270">
    <property type="term" value="F:zinc ion binding"/>
    <property type="evidence" value="ECO:0007669"/>
    <property type="project" value="UniProtKB-KW"/>
</dbReference>
<evidence type="ECO:0000256" key="3">
    <source>
        <dbReference type="ARBA" id="ARBA00022771"/>
    </source>
</evidence>
<dbReference type="Gene3D" id="2.60.120.650">
    <property type="entry name" value="Cupin"/>
    <property type="match status" value="1"/>
</dbReference>